<accession>A0A073J8L1</accession>
<evidence type="ECO:0008006" key="3">
    <source>
        <dbReference type="Google" id="ProtNLM"/>
    </source>
</evidence>
<dbReference type="PROSITE" id="PS51257">
    <property type="entry name" value="PROKAR_LIPOPROTEIN"/>
    <property type="match status" value="1"/>
</dbReference>
<gene>
    <name evidence="1" type="ORF">SUH3_03910</name>
</gene>
<organism evidence="1 2">
    <name type="scientific">Pseudosulfitobacter pseudonitzschiae</name>
    <dbReference type="NCBI Taxonomy" id="1402135"/>
    <lineage>
        <taxon>Bacteria</taxon>
        <taxon>Pseudomonadati</taxon>
        <taxon>Pseudomonadota</taxon>
        <taxon>Alphaproteobacteria</taxon>
        <taxon>Rhodobacterales</taxon>
        <taxon>Roseobacteraceae</taxon>
        <taxon>Pseudosulfitobacter</taxon>
    </lineage>
</organism>
<dbReference type="Proteomes" id="UP000027746">
    <property type="component" value="Unassembled WGS sequence"/>
</dbReference>
<evidence type="ECO:0000313" key="2">
    <source>
        <dbReference type="Proteomes" id="UP000027746"/>
    </source>
</evidence>
<sequence>MFTGRFMRPSPLSALIAAQLMLVACTQFPELDDAVTERAKATDYPALINVAPILARTEGDGPSPEVQQSNLESRVAALRNRAERLKRTRVIDASARTRLDDDPRPDN</sequence>
<dbReference type="EMBL" id="JAMD01000001">
    <property type="protein sequence ID" value="KEJ98150.1"/>
    <property type="molecule type" value="Genomic_DNA"/>
</dbReference>
<proteinExistence type="predicted"/>
<protein>
    <recommendedName>
        <fullName evidence="3">Lipoprotein</fullName>
    </recommendedName>
</protein>
<keyword evidence="2" id="KW-1185">Reference proteome</keyword>
<reference evidence="1 2" key="1">
    <citation type="submission" date="2014-01" db="EMBL/GenBank/DDBJ databases">
        <title>Sulfitobacter sp. H3 (MCCC 1A00686) Genome Sequencing.</title>
        <authorList>
            <person name="Lai Q."/>
            <person name="Hong Z."/>
        </authorList>
    </citation>
    <scope>NUCLEOTIDE SEQUENCE [LARGE SCALE GENOMIC DNA]</scope>
    <source>
        <strain evidence="1 2">H3</strain>
    </source>
</reference>
<comment type="caution">
    <text evidence="1">The sequence shown here is derived from an EMBL/GenBank/DDBJ whole genome shotgun (WGS) entry which is preliminary data.</text>
</comment>
<name>A0A073J8L1_9RHOB</name>
<dbReference type="AlphaFoldDB" id="A0A073J8L1"/>
<evidence type="ECO:0000313" key="1">
    <source>
        <dbReference type="EMBL" id="KEJ98150.1"/>
    </source>
</evidence>